<dbReference type="Pfam" id="PF13855">
    <property type="entry name" value="LRR_8"/>
    <property type="match status" value="1"/>
</dbReference>
<feature type="region of interest" description="Disordered" evidence="3">
    <location>
        <begin position="115"/>
        <end position="179"/>
    </location>
</feature>
<feature type="compositionally biased region" description="Low complexity" evidence="3">
    <location>
        <begin position="612"/>
        <end position="624"/>
    </location>
</feature>
<dbReference type="InterPro" id="IPR001611">
    <property type="entry name" value="Leu-rich_rpt"/>
</dbReference>
<dbReference type="EMBL" id="CAMGYJ010000010">
    <property type="protein sequence ID" value="CAI0550356.1"/>
    <property type="molecule type" value="Genomic_DNA"/>
</dbReference>
<feature type="compositionally biased region" description="Polar residues" evidence="3">
    <location>
        <begin position="637"/>
        <end position="653"/>
    </location>
</feature>
<proteinExistence type="predicted"/>
<reference evidence="4" key="1">
    <citation type="submission" date="2022-08" db="EMBL/GenBank/DDBJ databases">
        <authorList>
            <person name="Gutierrez-Valencia J."/>
        </authorList>
    </citation>
    <scope>NUCLEOTIDE SEQUENCE</scope>
</reference>
<keyword evidence="5" id="KW-1185">Reference proteome</keyword>
<gene>
    <name evidence="4" type="ORF">LITE_LOCUS45515</name>
</gene>
<sequence length="682" mass="74553">MVRFSCFNGHITPSHKSKRTVEHSMESMLKMLQDSSKMPAVNTESTHATSLNPVFLRSKTDNHIHYSTKEIMNSGVIDPTFGHEAEAGITRTTPLKKSKSLGSELCHEGRVIYNNDTEEEETDHGCSSGSPDHKERGLSPSSQYGKAPVSESVQVGSETVNNGSAFSSGGYSHRSDKEITENSDIQLSVDGADNSGIPTPQRPIVLDRSCSFPNLSSASGAHFRYLLRKSKSSNDLRGLDMGWKELPSVHEVGMQSMLEKERDANMCGNERNDFENPPDDGYDSYDYTSLAKDWVMPEEENLPEHLDRDFLVQQPGEFPNEDFRFRRIEAWVNDLHSCGPVEETSVLLADADEPVGGENSTVLGRLTAAVKVDDKMSPGMEAAKRYISALSPTTTTAQLSNHGLAVIPSLSAFGGLRVLNLSGNSIARITAGALPRGLHMLNLAKNSISTIEGLRELTRLRVLDLSYNRIFRIGHGLASCSSLKELYLAGNKISEVEGLHRLLKLTVLDLRFNKLSTTKCLGQLAANYNSLQAISLEGNPAQKNVGDEQLKKHLRGLLPHLVYFNRQAIKAGALKDSTADRSVRLGISSGLRSDNKGARKGSHGLSGSRALTSSTHGRSSTSSPRRPKGKHSKLPPSGTSRLSTHSRQQQQQPVDLGSRLVEFRAELAMRRSRSEGNMGPLA</sequence>
<feature type="region of interest" description="Disordered" evidence="3">
    <location>
        <begin position="588"/>
        <end position="659"/>
    </location>
</feature>
<evidence type="ECO:0000256" key="1">
    <source>
        <dbReference type="ARBA" id="ARBA00022614"/>
    </source>
</evidence>
<feature type="compositionally biased region" description="Polar residues" evidence="3">
    <location>
        <begin position="151"/>
        <end position="170"/>
    </location>
</feature>
<dbReference type="InterPro" id="IPR025875">
    <property type="entry name" value="Leu-rich_rpt_4"/>
</dbReference>
<dbReference type="PANTHER" id="PTHR15454:SF7">
    <property type="entry name" value="OS07G0106100 PROTEIN"/>
    <property type="match status" value="1"/>
</dbReference>
<organism evidence="4 5">
    <name type="scientific">Linum tenue</name>
    <dbReference type="NCBI Taxonomy" id="586396"/>
    <lineage>
        <taxon>Eukaryota</taxon>
        <taxon>Viridiplantae</taxon>
        <taxon>Streptophyta</taxon>
        <taxon>Embryophyta</taxon>
        <taxon>Tracheophyta</taxon>
        <taxon>Spermatophyta</taxon>
        <taxon>Magnoliopsida</taxon>
        <taxon>eudicotyledons</taxon>
        <taxon>Gunneridae</taxon>
        <taxon>Pentapetalae</taxon>
        <taxon>rosids</taxon>
        <taxon>fabids</taxon>
        <taxon>Malpighiales</taxon>
        <taxon>Linaceae</taxon>
        <taxon>Linum</taxon>
    </lineage>
</organism>
<evidence type="ECO:0000256" key="2">
    <source>
        <dbReference type="ARBA" id="ARBA00022737"/>
    </source>
</evidence>
<name>A0AAV0QZM3_9ROSI</name>
<evidence type="ECO:0000256" key="3">
    <source>
        <dbReference type="SAM" id="MobiDB-lite"/>
    </source>
</evidence>
<dbReference type="InterPro" id="IPR003591">
    <property type="entry name" value="Leu-rich_rpt_typical-subtyp"/>
</dbReference>
<comment type="caution">
    <text evidence="4">The sequence shown here is derived from an EMBL/GenBank/DDBJ whole genome shotgun (WGS) entry which is preliminary data.</text>
</comment>
<dbReference type="Proteomes" id="UP001154282">
    <property type="component" value="Unassembled WGS sequence"/>
</dbReference>
<dbReference type="Gene3D" id="3.80.10.10">
    <property type="entry name" value="Ribonuclease Inhibitor"/>
    <property type="match status" value="1"/>
</dbReference>
<dbReference type="FunFam" id="3.80.10.10:FF:000320">
    <property type="entry name" value="Protein phosphatase 1 regulatory subunit pprA"/>
    <property type="match status" value="1"/>
</dbReference>
<dbReference type="AlphaFoldDB" id="A0AAV0QZM3"/>
<dbReference type="GO" id="GO:0005737">
    <property type="term" value="C:cytoplasm"/>
    <property type="evidence" value="ECO:0007669"/>
    <property type="project" value="TreeGrafter"/>
</dbReference>
<protein>
    <submittedName>
        <fullName evidence="4">Uncharacterized protein</fullName>
    </submittedName>
</protein>
<keyword evidence="2" id="KW-0677">Repeat</keyword>
<dbReference type="PANTHER" id="PTHR15454">
    <property type="entry name" value="NISCHARIN RELATED"/>
    <property type="match status" value="1"/>
</dbReference>
<keyword evidence="1" id="KW-0433">Leucine-rich repeat</keyword>
<dbReference type="SMART" id="SM00365">
    <property type="entry name" value="LRR_SD22"/>
    <property type="match status" value="4"/>
</dbReference>
<dbReference type="Pfam" id="PF12799">
    <property type="entry name" value="LRR_4"/>
    <property type="match status" value="1"/>
</dbReference>
<dbReference type="InterPro" id="IPR032675">
    <property type="entry name" value="LRR_dom_sf"/>
</dbReference>
<evidence type="ECO:0000313" key="5">
    <source>
        <dbReference type="Proteomes" id="UP001154282"/>
    </source>
</evidence>
<dbReference type="PROSITE" id="PS51450">
    <property type="entry name" value="LRR"/>
    <property type="match status" value="3"/>
</dbReference>
<dbReference type="SUPFAM" id="SSF52075">
    <property type="entry name" value="Outer arm dynein light chain 1"/>
    <property type="match status" value="1"/>
</dbReference>
<evidence type="ECO:0000313" key="4">
    <source>
        <dbReference type="EMBL" id="CAI0550356.1"/>
    </source>
</evidence>
<dbReference type="SMART" id="SM00369">
    <property type="entry name" value="LRR_TYP"/>
    <property type="match status" value="3"/>
</dbReference>
<accession>A0AAV0QZM3</accession>